<dbReference type="Gene3D" id="3.30.70.1320">
    <property type="entry name" value="Multidrug efflux transporter AcrB pore domain like"/>
    <property type="match status" value="1"/>
</dbReference>
<dbReference type="Gene3D" id="3.30.70.1440">
    <property type="entry name" value="Multidrug efflux transporter AcrB pore domain"/>
    <property type="match status" value="1"/>
</dbReference>
<dbReference type="InterPro" id="IPR027463">
    <property type="entry name" value="AcrB_DN_DC_subdom"/>
</dbReference>
<evidence type="ECO:0000313" key="2">
    <source>
        <dbReference type="Proteomes" id="UP000066624"/>
    </source>
</evidence>
<dbReference type="GO" id="GO:0005886">
    <property type="term" value="C:plasma membrane"/>
    <property type="evidence" value="ECO:0007669"/>
    <property type="project" value="TreeGrafter"/>
</dbReference>
<proteinExistence type="predicted"/>
<protein>
    <submittedName>
        <fullName evidence="1">Acriflavin resistance protein</fullName>
    </submittedName>
</protein>
<dbReference type="SUPFAM" id="SSF82866">
    <property type="entry name" value="Multidrug efflux transporter AcrB transmembrane domain"/>
    <property type="match status" value="2"/>
</dbReference>
<dbReference type="OrthoDB" id="9758297at2"/>
<dbReference type="InterPro" id="IPR001036">
    <property type="entry name" value="Acrflvin-R"/>
</dbReference>
<dbReference type="Proteomes" id="UP000066624">
    <property type="component" value="Chromosome"/>
</dbReference>
<dbReference type="PANTHER" id="PTHR32063">
    <property type="match status" value="1"/>
</dbReference>
<dbReference type="SUPFAM" id="SSF82714">
    <property type="entry name" value="Multidrug efflux transporter AcrB TolC docking domain, DN and DC subdomains"/>
    <property type="match status" value="2"/>
</dbReference>
<evidence type="ECO:0000313" key="1">
    <source>
        <dbReference type="EMBL" id="AKS40834.1"/>
    </source>
</evidence>
<keyword evidence="2" id="KW-1185">Reference proteome</keyword>
<dbReference type="KEGG" id="wma:WM2015_452"/>
<dbReference type="SUPFAM" id="SSF82693">
    <property type="entry name" value="Multidrug efflux transporter AcrB pore domain, PN1, PN2, PC1 and PC2 subdomains"/>
    <property type="match status" value="2"/>
</dbReference>
<dbReference type="GO" id="GO:0042910">
    <property type="term" value="F:xenobiotic transmembrane transporter activity"/>
    <property type="evidence" value="ECO:0007669"/>
    <property type="project" value="TreeGrafter"/>
</dbReference>
<dbReference type="Pfam" id="PF00873">
    <property type="entry name" value="ACR_tran"/>
    <property type="match status" value="1"/>
</dbReference>
<dbReference type="Gene3D" id="3.30.70.1430">
    <property type="entry name" value="Multidrug efflux transporter AcrB pore domain"/>
    <property type="match status" value="2"/>
</dbReference>
<dbReference type="PANTHER" id="PTHR32063:SF73">
    <property type="entry name" value="RND SUPERFAMILY EFFLUX PUMP PERMEASE COMPONENT 1"/>
    <property type="match status" value="1"/>
</dbReference>
<accession>A0A0K0XSZ2</accession>
<dbReference type="PATRIC" id="fig|1579979.3.peg.455"/>
<dbReference type="AlphaFoldDB" id="A0A0K0XSZ2"/>
<dbReference type="PRINTS" id="PR00702">
    <property type="entry name" value="ACRIFLAVINRP"/>
</dbReference>
<dbReference type="Gene3D" id="1.20.1640.10">
    <property type="entry name" value="Multidrug efflux transporter AcrB transmembrane domain"/>
    <property type="match status" value="2"/>
</dbReference>
<sequence>MKTLSGLAVRRPVTTLMLTLSLMLMGLVSLRLLPLEFFPDVDFPGMMIEIPYPGSTPEEVERLITRPVEEALATMGGIQRMMSSSSESGAQMFMFFGWDADMTARGVEARDKIDGIRHLLPDDLERVFVRRFTNNSQPAMGLRIGSTRDLSDAYELLDRNVRRRLERLDGVARVSLDGLEPRAVRVQLLADRVAAHQIDLNELSARLRAANFSMSAGYLDDVNAGQRIRVRPMGEFRSLDEVRELPINEVGLRLRDIAEVNLESPPRRYERLLDGEFAIGFDVFLESGANLVDVSERVIAEIEAIGELPDMAGINLYVLFSQADGVVTSLKDLAMAGLIGAVMSMIVLWLFLRQWVPTLIVMLSVPAAVLITLAAMYFLGLSLNILTMMGLMLAIGMLVDNGVVVTESIYRRKQMLPDSPGRATLLGVREVALAISAGTLTTIIVFLPNIFGAQNQVTLFLSHVAYTISIALLASLIIAQTIIPLLALRVKVPAEQKGNRWLTGLTNAYARVLGGSLKFRWTAALCVFLLLVTAMIPMGGVQSNMFDESDDDRLMLRYNVEGNYRLEKVREAVDQIEDYLRANQAEFGFESLYSYYASNRAETTLILAEDREISIEEIRRRVSESIPPIAIGRPSFEVQRNGGAENLSVNLYGESSERLYEIAEEVVRVLSRLEGLSDVRAEGAAGAEEVRVVVDREVAQRNGLSTEQVARSVAVAMRGQTLNEYRTPEGELDMRLEFQGADRQTIAQLEALPLVNDRGERVRLSTVARLEVVRGPDEIRRQERRTSLSVSANLGELTMNEARDRISAVMDQIALPSGYAWSYGRAFQQEDEAMQQMVFNMLLAIALVFIVMAALFESTLFPVSIITSILFSFIGVYWFFFITGTEMSLMGLIGMLVLMGIVVNNGIVLIDHVNNLRRRGMARDEAIVQAGRDRLRPILMTAATTILAMIPLAMGSTRIGGGGPPYFPMARAIIGGLAFSTVVSLVVVPYIYVLLDDLRAWVGKVRRRAVGRAVA</sequence>
<dbReference type="Gene3D" id="3.30.2090.10">
    <property type="entry name" value="Multidrug efflux transporter AcrB TolC docking domain, DN and DC subdomains"/>
    <property type="match status" value="2"/>
</dbReference>
<dbReference type="RefSeq" id="WP_049724512.1">
    <property type="nucleotide sequence ID" value="NZ_CP012154.1"/>
</dbReference>
<gene>
    <name evidence="1" type="ORF">WM2015_452</name>
</gene>
<dbReference type="STRING" id="1579979.WM2015_452"/>
<organism evidence="1 2">
    <name type="scientific">Wenzhouxiangella marina</name>
    <dbReference type="NCBI Taxonomy" id="1579979"/>
    <lineage>
        <taxon>Bacteria</taxon>
        <taxon>Pseudomonadati</taxon>
        <taxon>Pseudomonadota</taxon>
        <taxon>Gammaproteobacteria</taxon>
        <taxon>Chromatiales</taxon>
        <taxon>Wenzhouxiangellaceae</taxon>
        <taxon>Wenzhouxiangella</taxon>
    </lineage>
</organism>
<name>A0A0K0XSZ2_9GAMM</name>
<dbReference type="EMBL" id="CP012154">
    <property type="protein sequence ID" value="AKS40834.1"/>
    <property type="molecule type" value="Genomic_DNA"/>
</dbReference>
<reference evidence="1 2" key="1">
    <citation type="submission" date="2015-07" db="EMBL/GenBank/DDBJ databases">
        <authorList>
            <person name="Noorani M."/>
        </authorList>
    </citation>
    <scope>NUCLEOTIDE SEQUENCE [LARGE SCALE GENOMIC DNA]</scope>
    <source>
        <strain evidence="1 2">KCTC 42284</strain>
    </source>
</reference>